<feature type="region of interest" description="Disordered" evidence="1">
    <location>
        <begin position="204"/>
        <end position="247"/>
    </location>
</feature>
<proteinExistence type="predicted"/>
<reference evidence="2 3" key="1">
    <citation type="submission" date="2024-04" db="EMBL/GenBank/DDBJ databases">
        <authorList>
            <person name="Fracassetti M."/>
        </authorList>
    </citation>
    <scope>NUCLEOTIDE SEQUENCE [LARGE SCALE GENOMIC DNA]</scope>
</reference>
<accession>A0AAV2GSN5</accession>
<dbReference type="Proteomes" id="UP001497516">
    <property type="component" value="Chromosome 9"/>
</dbReference>
<protein>
    <submittedName>
        <fullName evidence="2">Uncharacterized protein</fullName>
    </submittedName>
</protein>
<feature type="region of interest" description="Disordered" evidence="1">
    <location>
        <begin position="118"/>
        <end position="180"/>
    </location>
</feature>
<keyword evidence="3" id="KW-1185">Reference proteome</keyword>
<evidence type="ECO:0000313" key="2">
    <source>
        <dbReference type="EMBL" id="CAL1413811.1"/>
    </source>
</evidence>
<feature type="compositionally biased region" description="Basic and acidic residues" evidence="1">
    <location>
        <begin position="237"/>
        <end position="247"/>
    </location>
</feature>
<sequence length="247" mass="24728">MSNKDKPQQQKQGKEIVTVKDITTNKYDTIVTTLESLMESTERAAAASRDSTGALEALGGRITPSIEEMGKTVTEKMCQALADTMKEVLIGVMQGHEPNPENRPAAVKMMAEAVFGAAAKPETSPPGAAAGEGDGAVADAAGGEEGGSAGASTVAASDASAAARSQGATTGQGATAPGNVACGGAGGGCEAARAGGTRRWPILWAEGGRGSGQRRTGRASLKWAGPASCSNGPRDCGGPRKEEGGRV</sequence>
<dbReference type="AlphaFoldDB" id="A0AAV2GSN5"/>
<evidence type="ECO:0000256" key="1">
    <source>
        <dbReference type="SAM" id="MobiDB-lite"/>
    </source>
</evidence>
<name>A0AAV2GSN5_9ROSI</name>
<dbReference type="EMBL" id="OZ034822">
    <property type="protein sequence ID" value="CAL1413811.1"/>
    <property type="molecule type" value="Genomic_DNA"/>
</dbReference>
<evidence type="ECO:0000313" key="3">
    <source>
        <dbReference type="Proteomes" id="UP001497516"/>
    </source>
</evidence>
<feature type="compositionally biased region" description="Low complexity" evidence="1">
    <location>
        <begin position="150"/>
        <end position="180"/>
    </location>
</feature>
<gene>
    <name evidence="2" type="ORF">LTRI10_LOCUS53014</name>
</gene>
<organism evidence="2 3">
    <name type="scientific">Linum trigynum</name>
    <dbReference type="NCBI Taxonomy" id="586398"/>
    <lineage>
        <taxon>Eukaryota</taxon>
        <taxon>Viridiplantae</taxon>
        <taxon>Streptophyta</taxon>
        <taxon>Embryophyta</taxon>
        <taxon>Tracheophyta</taxon>
        <taxon>Spermatophyta</taxon>
        <taxon>Magnoliopsida</taxon>
        <taxon>eudicotyledons</taxon>
        <taxon>Gunneridae</taxon>
        <taxon>Pentapetalae</taxon>
        <taxon>rosids</taxon>
        <taxon>fabids</taxon>
        <taxon>Malpighiales</taxon>
        <taxon>Linaceae</taxon>
        <taxon>Linum</taxon>
    </lineage>
</organism>
<feature type="compositionally biased region" description="Low complexity" evidence="1">
    <location>
        <begin position="127"/>
        <end position="141"/>
    </location>
</feature>